<dbReference type="STRING" id="398512.Bccel_0482"/>
<dbReference type="CDD" id="cd16896">
    <property type="entry name" value="LT_Slt70-like"/>
    <property type="match status" value="1"/>
</dbReference>
<dbReference type="Pfam" id="PF01464">
    <property type="entry name" value="SLT"/>
    <property type="match status" value="1"/>
</dbReference>
<comment type="caution">
    <text evidence="2">The sequence shown here is derived from an EMBL/GenBank/DDBJ whole genome shotgun (WGS) entry which is preliminary data.</text>
</comment>
<gene>
    <name evidence="2" type="ORF">Bccel_0482</name>
</gene>
<dbReference type="InterPro" id="IPR008258">
    <property type="entry name" value="Transglycosylase_SLT_dom_1"/>
</dbReference>
<protein>
    <submittedName>
        <fullName evidence="2">Lytic transglycosylase catalytic</fullName>
    </submittedName>
</protein>
<dbReference type="EMBL" id="LGTC01000001">
    <property type="protein sequence ID" value="KNY25225.1"/>
    <property type="molecule type" value="Genomic_DNA"/>
</dbReference>
<proteinExistence type="predicted"/>
<evidence type="ECO:0000259" key="1">
    <source>
        <dbReference type="Pfam" id="PF01464"/>
    </source>
</evidence>
<dbReference type="Gene3D" id="1.10.530.10">
    <property type="match status" value="1"/>
</dbReference>
<dbReference type="Proteomes" id="UP000036923">
    <property type="component" value="Unassembled WGS sequence"/>
</dbReference>
<dbReference type="PANTHER" id="PTHR37423">
    <property type="entry name" value="SOLUBLE LYTIC MUREIN TRANSGLYCOSYLASE-RELATED"/>
    <property type="match status" value="1"/>
</dbReference>
<dbReference type="PANTHER" id="PTHR37423:SF2">
    <property type="entry name" value="MEMBRANE-BOUND LYTIC MUREIN TRANSGLYCOSYLASE C"/>
    <property type="match status" value="1"/>
</dbReference>
<dbReference type="InterPro" id="IPR023346">
    <property type="entry name" value="Lysozyme-like_dom_sf"/>
</dbReference>
<sequence length="195" mass="22446" precursor="true">MSKIKKIIVFFILLILIAGISVSGLIIAAKRVYPVKYKDSVIKYSTQYGIDPYMVLSVIKAESNFRSTAVSPKKAMGLMQITEDTGKWAAGKMKIEGFEIDDLFEPDTNIRIGCWYLHYLEDQFEDFNNATDDEKIEYVLASYNGGKTNVLRWIKNAEKSENGIFSENITFKETKHYLKKVKGNYDIYKMLYKNI</sequence>
<keyword evidence="3" id="KW-1185">Reference proteome</keyword>
<dbReference type="AlphaFoldDB" id="A0A0L6JHP9"/>
<reference evidence="3" key="1">
    <citation type="submission" date="2015-07" db="EMBL/GenBank/DDBJ databases">
        <title>Near-Complete Genome Sequence of the Cellulolytic Bacterium Bacteroides (Pseudobacteroides) cellulosolvens ATCC 35603.</title>
        <authorList>
            <person name="Dassa B."/>
            <person name="Utturkar S.M."/>
            <person name="Klingeman D.M."/>
            <person name="Hurt R.A."/>
            <person name="Keller M."/>
            <person name="Xu J."/>
            <person name="Reddy Y.H.K."/>
            <person name="Borovok I."/>
            <person name="Grinberg I.R."/>
            <person name="Lamed R."/>
            <person name="Zhivin O."/>
            <person name="Bayer E.A."/>
            <person name="Brown S.D."/>
        </authorList>
    </citation>
    <scope>NUCLEOTIDE SEQUENCE [LARGE SCALE GENOMIC DNA]</scope>
    <source>
        <strain evidence="3">DSM 2933</strain>
    </source>
</reference>
<feature type="domain" description="Transglycosylase SLT" evidence="1">
    <location>
        <begin position="41"/>
        <end position="161"/>
    </location>
</feature>
<evidence type="ECO:0000313" key="2">
    <source>
        <dbReference type="EMBL" id="KNY25225.1"/>
    </source>
</evidence>
<dbReference type="SUPFAM" id="SSF53955">
    <property type="entry name" value="Lysozyme-like"/>
    <property type="match status" value="1"/>
</dbReference>
<accession>A0A0L6JHP9</accession>
<dbReference type="eggNOG" id="COG0741">
    <property type="taxonomic scope" value="Bacteria"/>
</dbReference>
<name>A0A0L6JHP9_9FIRM</name>
<evidence type="ECO:0000313" key="3">
    <source>
        <dbReference type="Proteomes" id="UP000036923"/>
    </source>
</evidence>
<dbReference type="OrthoDB" id="9815002at2"/>
<dbReference type="RefSeq" id="WP_036946498.1">
    <property type="nucleotide sequence ID" value="NZ_KN050763.1"/>
</dbReference>
<organism evidence="2 3">
    <name type="scientific">Pseudobacteroides cellulosolvens ATCC 35603 = DSM 2933</name>
    <dbReference type="NCBI Taxonomy" id="398512"/>
    <lineage>
        <taxon>Bacteria</taxon>
        <taxon>Bacillati</taxon>
        <taxon>Bacillota</taxon>
        <taxon>Clostridia</taxon>
        <taxon>Eubacteriales</taxon>
        <taxon>Oscillospiraceae</taxon>
        <taxon>Pseudobacteroides</taxon>
    </lineage>
</organism>